<organism evidence="2 3">
    <name type="scientific">Morus notabilis</name>
    <dbReference type="NCBI Taxonomy" id="981085"/>
    <lineage>
        <taxon>Eukaryota</taxon>
        <taxon>Viridiplantae</taxon>
        <taxon>Streptophyta</taxon>
        <taxon>Embryophyta</taxon>
        <taxon>Tracheophyta</taxon>
        <taxon>Spermatophyta</taxon>
        <taxon>Magnoliopsida</taxon>
        <taxon>eudicotyledons</taxon>
        <taxon>Gunneridae</taxon>
        <taxon>Pentapetalae</taxon>
        <taxon>rosids</taxon>
        <taxon>fabids</taxon>
        <taxon>Rosales</taxon>
        <taxon>Moraceae</taxon>
        <taxon>Moreae</taxon>
        <taxon>Morus</taxon>
    </lineage>
</organism>
<evidence type="ECO:0000313" key="3">
    <source>
        <dbReference type="Proteomes" id="UP000030645"/>
    </source>
</evidence>
<feature type="compositionally biased region" description="Polar residues" evidence="1">
    <location>
        <begin position="78"/>
        <end position="88"/>
    </location>
</feature>
<keyword evidence="3" id="KW-1185">Reference proteome</keyword>
<evidence type="ECO:0000256" key="1">
    <source>
        <dbReference type="SAM" id="MobiDB-lite"/>
    </source>
</evidence>
<feature type="region of interest" description="Disordered" evidence="1">
    <location>
        <begin position="1"/>
        <end position="92"/>
    </location>
</feature>
<feature type="compositionally biased region" description="Acidic residues" evidence="1">
    <location>
        <begin position="64"/>
        <end position="75"/>
    </location>
</feature>
<feature type="compositionally biased region" description="Polar residues" evidence="1">
    <location>
        <begin position="1"/>
        <end position="13"/>
    </location>
</feature>
<accession>W9R0D9</accession>
<sequence length="122" mass="13375">MGCCSSTASSAPKQKNRITHSRSDGGESKAPPLMVEKETVKEVLSETPRLKPKVHKSIPIVSDPELEEENKEDDGDKSTNTIGTTMTPSPKPVFPIIKLHVEKKVSELKNVNEEISEFCSLS</sequence>
<evidence type="ECO:0000313" key="2">
    <source>
        <dbReference type="EMBL" id="EXB62643.1"/>
    </source>
</evidence>
<name>W9R0D9_9ROSA</name>
<dbReference type="PANTHER" id="PTHR33871">
    <property type="entry name" value="OS05G0503100 PROTEIN-RELATED"/>
    <property type="match status" value="1"/>
</dbReference>
<dbReference type="PANTHER" id="PTHR33871:SF1">
    <property type="entry name" value="OS05G0503100 PROTEIN"/>
    <property type="match status" value="1"/>
</dbReference>
<reference evidence="3" key="1">
    <citation type="submission" date="2013-01" db="EMBL/GenBank/DDBJ databases">
        <title>Draft Genome Sequence of a Mulberry Tree, Morus notabilis C.K. Schneid.</title>
        <authorList>
            <person name="He N."/>
            <person name="Zhao S."/>
        </authorList>
    </citation>
    <scope>NUCLEOTIDE SEQUENCE</scope>
</reference>
<dbReference type="AlphaFoldDB" id="W9R0D9"/>
<proteinExistence type="predicted"/>
<protein>
    <submittedName>
        <fullName evidence="2">Uncharacterized protein</fullName>
    </submittedName>
</protein>
<feature type="compositionally biased region" description="Basic and acidic residues" evidence="1">
    <location>
        <begin position="35"/>
        <end position="44"/>
    </location>
</feature>
<dbReference type="EMBL" id="KE344454">
    <property type="protein sequence ID" value="EXB62643.1"/>
    <property type="molecule type" value="Genomic_DNA"/>
</dbReference>
<gene>
    <name evidence="2" type="ORF">L484_023938</name>
</gene>
<dbReference type="Proteomes" id="UP000030645">
    <property type="component" value="Unassembled WGS sequence"/>
</dbReference>